<gene>
    <name evidence="1" type="ORF">AUC69_03485</name>
</gene>
<keyword evidence="2" id="KW-1185">Reference proteome</keyword>
<dbReference type="Proteomes" id="UP000094472">
    <property type="component" value="Unassembled WGS sequence"/>
</dbReference>
<accession>A0A1E3VL37</accession>
<comment type="caution">
    <text evidence="1">The sequence shown here is derived from an EMBL/GenBank/DDBJ whole genome shotgun (WGS) entry which is preliminary data.</text>
</comment>
<name>A0A1E3VL37_9HYPH</name>
<organism evidence="1 2">
    <name type="scientific">Methyloceanibacter superfactus</name>
    <dbReference type="NCBI Taxonomy" id="1774969"/>
    <lineage>
        <taxon>Bacteria</taxon>
        <taxon>Pseudomonadati</taxon>
        <taxon>Pseudomonadota</taxon>
        <taxon>Alphaproteobacteria</taxon>
        <taxon>Hyphomicrobiales</taxon>
        <taxon>Hyphomicrobiaceae</taxon>
        <taxon>Methyloceanibacter</taxon>
    </lineage>
</organism>
<reference evidence="1 2" key="1">
    <citation type="journal article" date="2016" name="Environ. Microbiol.">
        <title>New Methyloceanibacter diversity from North Sea sediments includes methanotroph containing solely the soluble methane monooxygenase.</title>
        <authorList>
            <person name="Vekeman B."/>
            <person name="Kerckhof F.M."/>
            <person name="Cremers G."/>
            <person name="de Vos P."/>
            <person name="Vandamme P."/>
            <person name="Boon N."/>
            <person name="Op den Camp H.J."/>
            <person name="Heylen K."/>
        </authorList>
    </citation>
    <scope>NUCLEOTIDE SEQUENCE [LARGE SCALE GENOMIC DNA]</scope>
    <source>
        <strain evidence="1 2">R-67175</strain>
    </source>
</reference>
<proteinExistence type="predicted"/>
<evidence type="ECO:0000313" key="1">
    <source>
        <dbReference type="EMBL" id="ODR94223.1"/>
    </source>
</evidence>
<dbReference type="STRING" id="1774969.AUC69_03485"/>
<protein>
    <submittedName>
        <fullName evidence="1">Uncharacterized protein</fullName>
    </submittedName>
</protein>
<dbReference type="AlphaFoldDB" id="A0A1E3VL37"/>
<evidence type="ECO:0000313" key="2">
    <source>
        <dbReference type="Proteomes" id="UP000094472"/>
    </source>
</evidence>
<sequence>MQSARSALMIRASDRVISVLGRDLQAPTWKEAAMMNFSDTTSEAPRPSERMLSERISLLACIAEDLTKQRVDEDRPLAAQGNWLAVQIDEHHHDLYRVGLLASIGLTVSKSHLEDDDMLGNELAFVFREIAETATELASTTIKPR</sequence>
<dbReference type="EMBL" id="LPWF01000036">
    <property type="protein sequence ID" value="ODR94223.1"/>
    <property type="molecule type" value="Genomic_DNA"/>
</dbReference>